<protein>
    <recommendedName>
        <fullName evidence="5">Zinc finger PHD-type domain-containing protein</fullName>
    </recommendedName>
</protein>
<dbReference type="SUPFAM" id="SSF57903">
    <property type="entry name" value="FYVE/PHD zinc finger"/>
    <property type="match status" value="1"/>
</dbReference>
<dbReference type="Proteomes" id="UP000507470">
    <property type="component" value="Unassembled WGS sequence"/>
</dbReference>
<dbReference type="CDD" id="cd15489">
    <property type="entry name" value="PHD_SF"/>
    <property type="match status" value="1"/>
</dbReference>
<evidence type="ECO:0000313" key="6">
    <source>
        <dbReference type="EMBL" id="CAC5410476.1"/>
    </source>
</evidence>
<evidence type="ECO:0000256" key="3">
    <source>
        <dbReference type="ARBA" id="ARBA00022833"/>
    </source>
</evidence>
<feature type="region of interest" description="Disordered" evidence="4">
    <location>
        <begin position="227"/>
        <end position="271"/>
    </location>
</feature>
<dbReference type="InterPro" id="IPR011011">
    <property type="entry name" value="Znf_FYVE_PHD"/>
</dbReference>
<dbReference type="OrthoDB" id="436852at2759"/>
<keyword evidence="3" id="KW-0862">Zinc</keyword>
<keyword evidence="7" id="KW-1185">Reference proteome</keyword>
<name>A0A6J8DR46_MYTCO</name>
<keyword evidence="1" id="KW-0479">Metal-binding</keyword>
<accession>A0A6J8DR46</accession>
<feature type="domain" description="Zinc finger PHD-type" evidence="5">
    <location>
        <begin position="61"/>
        <end position="110"/>
    </location>
</feature>
<dbReference type="InterPro" id="IPR001965">
    <property type="entry name" value="Znf_PHD"/>
</dbReference>
<dbReference type="EMBL" id="CACVKT020007771">
    <property type="protein sequence ID" value="CAC5410476.1"/>
    <property type="molecule type" value="Genomic_DNA"/>
</dbReference>
<organism evidence="6 7">
    <name type="scientific">Mytilus coruscus</name>
    <name type="common">Sea mussel</name>
    <dbReference type="NCBI Taxonomy" id="42192"/>
    <lineage>
        <taxon>Eukaryota</taxon>
        <taxon>Metazoa</taxon>
        <taxon>Spiralia</taxon>
        <taxon>Lophotrochozoa</taxon>
        <taxon>Mollusca</taxon>
        <taxon>Bivalvia</taxon>
        <taxon>Autobranchia</taxon>
        <taxon>Pteriomorphia</taxon>
        <taxon>Mytilida</taxon>
        <taxon>Mytiloidea</taxon>
        <taxon>Mytilidae</taxon>
        <taxon>Mytilinae</taxon>
        <taxon>Mytilus</taxon>
    </lineage>
</organism>
<proteinExistence type="predicted"/>
<dbReference type="Gene3D" id="3.30.40.10">
    <property type="entry name" value="Zinc/RING finger domain, C3HC4 (zinc finger)"/>
    <property type="match status" value="1"/>
</dbReference>
<reference evidence="6 7" key="1">
    <citation type="submission" date="2020-06" db="EMBL/GenBank/DDBJ databases">
        <authorList>
            <person name="Li R."/>
            <person name="Bekaert M."/>
        </authorList>
    </citation>
    <scope>NUCLEOTIDE SEQUENCE [LARGE SCALE GENOMIC DNA]</scope>
    <source>
        <strain evidence="7">wild</strain>
    </source>
</reference>
<evidence type="ECO:0000256" key="2">
    <source>
        <dbReference type="ARBA" id="ARBA00022771"/>
    </source>
</evidence>
<keyword evidence="2" id="KW-0863">Zinc-finger</keyword>
<dbReference type="AlphaFoldDB" id="A0A6J8DR46"/>
<dbReference type="InterPro" id="IPR019787">
    <property type="entry name" value="Znf_PHD-finger"/>
</dbReference>
<dbReference type="Pfam" id="PF00628">
    <property type="entry name" value="PHD"/>
    <property type="match status" value="1"/>
</dbReference>
<evidence type="ECO:0000313" key="7">
    <source>
        <dbReference type="Proteomes" id="UP000507470"/>
    </source>
</evidence>
<dbReference type="InterPro" id="IPR013083">
    <property type="entry name" value="Znf_RING/FYVE/PHD"/>
</dbReference>
<evidence type="ECO:0000259" key="5">
    <source>
        <dbReference type="SMART" id="SM00249"/>
    </source>
</evidence>
<evidence type="ECO:0000256" key="1">
    <source>
        <dbReference type="ARBA" id="ARBA00022723"/>
    </source>
</evidence>
<sequence length="271" mass="31821">MAETLKLTISSDCKDHREELEDVKNEERSTTRTQEIDINHKQQDKQHYQVDDLQQTEYSYKCSICNDESGNNTIACDECNEWFHYDCLKLTEMEVRKTYSSIPYICELYNNKALFRETITNSNIDIDQQSVSNQPLSTYEKVQQHPLEIEEKKKSNKLCQKTTSNLTSKVHNNVQEMENDRRTPRNELTEKYIEVNTSPKEKESIMMNKQSLHQIEDQTYMKQPLVDTTENSRNIDKQNQKQTAKRTSTKKTTKPKTGIRTDSLCNLTRTV</sequence>
<gene>
    <name evidence="6" type="ORF">MCOR_43659</name>
</gene>
<dbReference type="SMART" id="SM00249">
    <property type="entry name" value="PHD"/>
    <property type="match status" value="1"/>
</dbReference>
<feature type="compositionally biased region" description="Basic residues" evidence="4">
    <location>
        <begin position="243"/>
        <end position="254"/>
    </location>
</feature>
<evidence type="ECO:0000256" key="4">
    <source>
        <dbReference type="SAM" id="MobiDB-lite"/>
    </source>
</evidence>
<dbReference type="GO" id="GO:0008270">
    <property type="term" value="F:zinc ion binding"/>
    <property type="evidence" value="ECO:0007669"/>
    <property type="project" value="UniProtKB-KW"/>
</dbReference>